<protein>
    <submittedName>
        <fullName evidence="2">Uncharacterized protein</fullName>
    </submittedName>
</protein>
<name>A0A699I7R5_TANCI</name>
<dbReference type="CDD" id="cd04480">
    <property type="entry name" value="RPA1_DBD_A_like"/>
    <property type="match status" value="1"/>
</dbReference>
<evidence type="ECO:0000256" key="1">
    <source>
        <dbReference type="SAM" id="Phobius"/>
    </source>
</evidence>
<evidence type="ECO:0000313" key="2">
    <source>
        <dbReference type="EMBL" id="GEZ16097.1"/>
    </source>
</evidence>
<dbReference type="AlphaFoldDB" id="A0A699I7R5"/>
<proteinExistence type="predicted"/>
<feature type="transmembrane region" description="Helical" evidence="1">
    <location>
        <begin position="266"/>
        <end position="285"/>
    </location>
</feature>
<reference evidence="2" key="1">
    <citation type="journal article" date="2019" name="Sci. Rep.">
        <title>Draft genome of Tanacetum cinerariifolium, the natural source of mosquito coil.</title>
        <authorList>
            <person name="Yamashiro T."/>
            <person name="Shiraishi A."/>
            <person name="Satake H."/>
            <person name="Nakayama K."/>
        </authorList>
    </citation>
    <scope>NUCLEOTIDE SEQUENCE</scope>
</reference>
<dbReference type="SUPFAM" id="SSF50249">
    <property type="entry name" value="Nucleic acid-binding proteins"/>
    <property type="match status" value="1"/>
</dbReference>
<keyword evidence="1" id="KW-1133">Transmembrane helix</keyword>
<dbReference type="InterPro" id="IPR012340">
    <property type="entry name" value="NA-bd_OB-fold"/>
</dbReference>
<keyword evidence="1" id="KW-0472">Membrane</keyword>
<comment type="caution">
    <text evidence="2">The sequence shown here is derived from an EMBL/GenBank/DDBJ whole genome shotgun (WGS) entry which is preliminary data.</text>
</comment>
<organism evidence="2">
    <name type="scientific">Tanacetum cinerariifolium</name>
    <name type="common">Dalmatian daisy</name>
    <name type="synonym">Chrysanthemum cinerariifolium</name>
    <dbReference type="NCBI Taxonomy" id="118510"/>
    <lineage>
        <taxon>Eukaryota</taxon>
        <taxon>Viridiplantae</taxon>
        <taxon>Streptophyta</taxon>
        <taxon>Embryophyta</taxon>
        <taxon>Tracheophyta</taxon>
        <taxon>Spermatophyta</taxon>
        <taxon>Magnoliopsida</taxon>
        <taxon>eudicotyledons</taxon>
        <taxon>Gunneridae</taxon>
        <taxon>Pentapetalae</taxon>
        <taxon>asterids</taxon>
        <taxon>campanulids</taxon>
        <taxon>Asterales</taxon>
        <taxon>Asteraceae</taxon>
        <taxon>Asteroideae</taxon>
        <taxon>Anthemideae</taxon>
        <taxon>Anthemidinae</taxon>
        <taxon>Tanacetum</taxon>
    </lineage>
</organism>
<dbReference type="Gene3D" id="2.40.50.140">
    <property type="entry name" value="Nucleic acid-binding proteins"/>
    <property type="match status" value="1"/>
</dbReference>
<dbReference type="EMBL" id="BKCJ010247299">
    <property type="protein sequence ID" value="GEZ16097.1"/>
    <property type="molecule type" value="Genomic_DNA"/>
</dbReference>
<sequence>MIWVSLEHRFRDDVSRTGVDESLIELCCKCFIRFLQGRKEMYNKEKENQGVEGRWDPQNTDVVRIIGAGSGSYRAMNGVMVPALPSHTFYLITLRKYITLPKMSNKVAVRKSKTQATDITKSSQPSSLLFLYQLDVDVSGTIVVMISRMWDVNAITWCYLSTDFVFSDSKGNMIHCTASGNIAHNFPRLKEGGIYSIKNYVVHPNKDDFRIVKHATFMLEFDGATTIRKASVSDVDVTGYVTNVGRKTYKKSGSRTLDFYLANQRFVLSSAMIGFILISTFAINFHYMKHGPGTKGDTIGRTRRCFDSKEDKTCWHVCHCFDFNVYKALQHSSTMIYDDENILTLQELKTEGSVVESSKEVVSGDCSQPKEGTLENVLIWARNRKNDVWLMSRPGNDGTTHPVVVVIAKKELPVNLESGSAKHATRRLSTGLK</sequence>
<keyword evidence="1" id="KW-0812">Transmembrane</keyword>
<accession>A0A699I7R5</accession>
<gene>
    <name evidence="2" type="ORF">Tci_488070</name>
</gene>